<dbReference type="AlphaFoldDB" id="A0A6N2XWM1"/>
<proteinExistence type="predicted"/>
<accession>A0A6N2XWM1</accession>
<reference evidence="1" key="1">
    <citation type="submission" date="2019-11" db="EMBL/GenBank/DDBJ databases">
        <authorList>
            <person name="Feng L."/>
        </authorList>
    </citation>
    <scope>NUCLEOTIDE SEQUENCE</scope>
    <source>
        <strain evidence="1">CramosumLFYP8</strain>
    </source>
</reference>
<evidence type="ECO:0000313" key="1">
    <source>
        <dbReference type="EMBL" id="VYT57910.1"/>
    </source>
</evidence>
<name>A0A6N2XWM1_9FIRM</name>
<gene>
    <name evidence="1" type="ORF">CRLFYP8_00564</name>
</gene>
<sequence length="39" mass="4624">MKKISYSILKELIDNIKDDEEIVIDENGIKKVKRANEQY</sequence>
<organism evidence="1">
    <name type="scientific">Thomasclavelia ramosa</name>
    <dbReference type="NCBI Taxonomy" id="1547"/>
    <lineage>
        <taxon>Bacteria</taxon>
        <taxon>Bacillati</taxon>
        <taxon>Bacillota</taxon>
        <taxon>Erysipelotrichia</taxon>
        <taxon>Erysipelotrichales</taxon>
        <taxon>Coprobacillaceae</taxon>
        <taxon>Thomasclavelia</taxon>
    </lineage>
</organism>
<protein>
    <submittedName>
        <fullName evidence="1">Uncharacterized protein</fullName>
    </submittedName>
</protein>
<dbReference type="EMBL" id="CACRTL010000003">
    <property type="protein sequence ID" value="VYT57910.1"/>
    <property type="molecule type" value="Genomic_DNA"/>
</dbReference>